<name>A0A0E9T0A5_ANGAN</name>
<accession>A0A0E9T0A5</accession>
<reference evidence="1" key="2">
    <citation type="journal article" date="2015" name="Fish Shellfish Immunol.">
        <title>Early steps in the European eel (Anguilla anguilla)-Vibrio vulnificus interaction in the gills: Role of the RtxA13 toxin.</title>
        <authorList>
            <person name="Callol A."/>
            <person name="Pajuelo D."/>
            <person name="Ebbesson L."/>
            <person name="Teles M."/>
            <person name="MacKenzie S."/>
            <person name="Amaro C."/>
        </authorList>
    </citation>
    <scope>NUCLEOTIDE SEQUENCE</scope>
</reference>
<evidence type="ECO:0000313" key="1">
    <source>
        <dbReference type="EMBL" id="JAH46991.1"/>
    </source>
</evidence>
<dbReference type="EMBL" id="GBXM01061586">
    <property type="protein sequence ID" value="JAH46991.1"/>
    <property type="molecule type" value="Transcribed_RNA"/>
</dbReference>
<sequence>MLKQEWAFYQTVATKLEAHNFLECPCSILDCPFTGTKGPSLNHEKQPQTIISPPLNFTIGSI</sequence>
<proteinExistence type="predicted"/>
<dbReference type="AlphaFoldDB" id="A0A0E9T0A5"/>
<reference evidence="1" key="1">
    <citation type="submission" date="2014-11" db="EMBL/GenBank/DDBJ databases">
        <authorList>
            <person name="Amaro Gonzalez C."/>
        </authorList>
    </citation>
    <scope>NUCLEOTIDE SEQUENCE</scope>
</reference>
<organism evidence="1">
    <name type="scientific">Anguilla anguilla</name>
    <name type="common">European freshwater eel</name>
    <name type="synonym">Muraena anguilla</name>
    <dbReference type="NCBI Taxonomy" id="7936"/>
    <lineage>
        <taxon>Eukaryota</taxon>
        <taxon>Metazoa</taxon>
        <taxon>Chordata</taxon>
        <taxon>Craniata</taxon>
        <taxon>Vertebrata</taxon>
        <taxon>Euteleostomi</taxon>
        <taxon>Actinopterygii</taxon>
        <taxon>Neopterygii</taxon>
        <taxon>Teleostei</taxon>
        <taxon>Anguilliformes</taxon>
        <taxon>Anguillidae</taxon>
        <taxon>Anguilla</taxon>
    </lineage>
</organism>
<protein>
    <submittedName>
        <fullName evidence="1">Uncharacterized protein</fullName>
    </submittedName>
</protein>